<accession>A0ABR1T296</accession>
<reference evidence="3 4" key="1">
    <citation type="submission" date="2023-01" db="EMBL/GenBank/DDBJ databases">
        <title>Analysis of 21 Apiospora genomes using comparative genomics revels a genus with tremendous synthesis potential of carbohydrate active enzymes and secondary metabolites.</title>
        <authorList>
            <person name="Sorensen T."/>
        </authorList>
    </citation>
    <scope>NUCLEOTIDE SEQUENCE [LARGE SCALE GENOMIC DNA]</scope>
    <source>
        <strain evidence="3 4">CBS 33761</strain>
    </source>
</reference>
<comment type="caution">
    <text evidence="3">The sequence shown here is derived from an EMBL/GenBank/DDBJ whole genome shotgun (WGS) entry which is preliminary data.</text>
</comment>
<feature type="chain" id="PRO_5045083079" description="Secreted protein" evidence="2">
    <location>
        <begin position="17"/>
        <end position="78"/>
    </location>
</feature>
<dbReference type="EMBL" id="JAQQWK010000006">
    <property type="protein sequence ID" value="KAK8039873.1"/>
    <property type="molecule type" value="Genomic_DNA"/>
</dbReference>
<feature type="region of interest" description="Disordered" evidence="1">
    <location>
        <begin position="35"/>
        <end position="78"/>
    </location>
</feature>
<keyword evidence="2" id="KW-0732">Signal</keyword>
<evidence type="ECO:0000313" key="4">
    <source>
        <dbReference type="Proteomes" id="UP001444661"/>
    </source>
</evidence>
<keyword evidence="4" id="KW-1185">Reference proteome</keyword>
<name>A0ABR1T296_9PEZI</name>
<evidence type="ECO:0000313" key="3">
    <source>
        <dbReference type="EMBL" id="KAK8039873.1"/>
    </source>
</evidence>
<protein>
    <recommendedName>
        <fullName evidence="5">Secreted protein</fullName>
    </recommendedName>
</protein>
<sequence>MQTSVLLAGLLARLIANDELFGGFPPVLWVRGNDSPSSSRWLVVVPTPPSRPPPRSREPRRLLVGEARDRRKGPARPV</sequence>
<evidence type="ECO:0008006" key="5">
    <source>
        <dbReference type="Google" id="ProtNLM"/>
    </source>
</evidence>
<feature type="signal peptide" evidence="2">
    <location>
        <begin position="1"/>
        <end position="16"/>
    </location>
</feature>
<proteinExistence type="predicted"/>
<feature type="compositionally biased region" description="Basic and acidic residues" evidence="1">
    <location>
        <begin position="55"/>
        <end position="69"/>
    </location>
</feature>
<organism evidence="3 4">
    <name type="scientific">Apiospora rasikravindrae</name>
    <dbReference type="NCBI Taxonomy" id="990691"/>
    <lineage>
        <taxon>Eukaryota</taxon>
        <taxon>Fungi</taxon>
        <taxon>Dikarya</taxon>
        <taxon>Ascomycota</taxon>
        <taxon>Pezizomycotina</taxon>
        <taxon>Sordariomycetes</taxon>
        <taxon>Xylariomycetidae</taxon>
        <taxon>Amphisphaeriales</taxon>
        <taxon>Apiosporaceae</taxon>
        <taxon>Apiospora</taxon>
    </lineage>
</organism>
<dbReference type="Proteomes" id="UP001444661">
    <property type="component" value="Unassembled WGS sequence"/>
</dbReference>
<evidence type="ECO:0000256" key="1">
    <source>
        <dbReference type="SAM" id="MobiDB-lite"/>
    </source>
</evidence>
<evidence type="ECO:0000256" key="2">
    <source>
        <dbReference type="SAM" id="SignalP"/>
    </source>
</evidence>
<gene>
    <name evidence="3" type="ORF">PG993_008284</name>
</gene>